<comment type="caution">
    <text evidence="1">The sequence shown here is derived from an EMBL/GenBank/DDBJ whole genome shotgun (WGS) entry which is preliminary data.</text>
</comment>
<name>A0AA37F8J2_9ARCH</name>
<reference evidence="1" key="2">
    <citation type="submission" date="2022-09" db="EMBL/GenBank/DDBJ databases">
        <authorList>
            <person name="Sun Q."/>
            <person name="Ohkuma M."/>
        </authorList>
    </citation>
    <scope>NUCLEOTIDE SEQUENCE</scope>
    <source>
        <strain evidence="1">JCM 13583</strain>
    </source>
</reference>
<reference evidence="1" key="1">
    <citation type="journal article" date="2014" name="Int. J. Syst. Evol. Microbiol.">
        <title>Complete genome sequence of Corynebacterium casei LMG S-19264T (=DSM 44701T), isolated from a smear-ripened cheese.</title>
        <authorList>
            <consortium name="US DOE Joint Genome Institute (JGI-PGF)"/>
            <person name="Walter F."/>
            <person name="Albersmeier A."/>
            <person name="Kalinowski J."/>
            <person name="Ruckert C."/>
        </authorList>
    </citation>
    <scope>NUCLEOTIDE SEQUENCE</scope>
    <source>
        <strain evidence="1">JCM 13583</strain>
    </source>
</reference>
<keyword evidence="2" id="KW-1185">Reference proteome</keyword>
<dbReference type="RefSeq" id="WP_188679300.1">
    <property type="nucleotide sequence ID" value="NZ_BMNY01000001.1"/>
</dbReference>
<proteinExistence type="predicted"/>
<dbReference type="EMBL" id="BMNY01000001">
    <property type="protein sequence ID" value="GGM66085.1"/>
    <property type="molecule type" value="Genomic_DNA"/>
</dbReference>
<dbReference type="AlphaFoldDB" id="A0AA37F8J2"/>
<organism evidence="1 2">
    <name type="scientific">Thermogymnomonas acidicola</name>
    <dbReference type="NCBI Taxonomy" id="399579"/>
    <lineage>
        <taxon>Archaea</taxon>
        <taxon>Methanobacteriati</taxon>
        <taxon>Thermoplasmatota</taxon>
        <taxon>Thermoplasmata</taxon>
        <taxon>Thermoplasmatales</taxon>
        <taxon>Thermogymnomonas</taxon>
    </lineage>
</organism>
<accession>A0AA37F8J2</accession>
<protein>
    <submittedName>
        <fullName evidence="1">Uncharacterized protein</fullName>
    </submittedName>
</protein>
<dbReference type="InterPro" id="IPR038071">
    <property type="entry name" value="UROD/MetE-like_sf"/>
</dbReference>
<sequence length="296" mass="33554">MGQVRSLLYGIFPRSEQLRLTYGRWERGSVGTDEVKERIREEKEKFYGMCRNIDLVTDPLFNWHDILRPLALATDGITLGPLTRYLETNTFYREPLVSKVGKLRFDPYSDAEVEENPPMPIYMPRDSGWATFLPSPLTFVKLSRLHGISEGDAVKGLVDIYRQVQGKSGTKNMVLFEALPYGKDDLTVLDPLFRDYKVTLVVQGRFSEKPFQGLHNRPDTLVVDLSDIEAASRVCRNVGVKALDAHNTRLEGKDAMRNLEDTASTLSGDLYVTTNDYLDFLPRGIAEKKVAIMEAI</sequence>
<gene>
    <name evidence="1" type="ORF">GCM10007108_00450</name>
</gene>
<dbReference type="Proteomes" id="UP000632195">
    <property type="component" value="Unassembled WGS sequence"/>
</dbReference>
<dbReference type="SUPFAM" id="SSF51726">
    <property type="entry name" value="UROD/MetE-like"/>
    <property type="match status" value="1"/>
</dbReference>
<evidence type="ECO:0000313" key="2">
    <source>
        <dbReference type="Proteomes" id="UP000632195"/>
    </source>
</evidence>
<evidence type="ECO:0000313" key="1">
    <source>
        <dbReference type="EMBL" id="GGM66085.1"/>
    </source>
</evidence>